<protein>
    <recommendedName>
        <fullName evidence="1">Linalool dehydratase/isomerase domain-containing protein</fullName>
    </recommendedName>
</protein>
<evidence type="ECO:0000259" key="1">
    <source>
        <dbReference type="Pfam" id="PF18566"/>
    </source>
</evidence>
<dbReference type="AlphaFoldDB" id="R7RXP7"/>
<proteinExistence type="predicted"/>
<dbReference type="InterPro" id="IPR041411">
    <property type="entry name" value="Ldi"/>
</dbReference>
<evidence type="ECO:0000313" key="2">
    <source>
        <dbReference type="EMBL" id="EIM80109.1"/>
    </source>
</evidence>
<organism evidence="2 3">
    <name type="scientific">Stereum hirsutum (strain FP-91666)</name>
    <name type="common">White-rot fungus</name>
    <dbReference type="NCBI Taxonomy" id="721885"/>
    <lineage>
        <taxon>Eukaryota</taxon>
        <taxon>Fungi</taxon>
        <taxon>Dikarya</taxon>
        <taxon>Basidiomycota</taxon>
        <taxon>Agaricomycotina</taxon>
        <taxon>Agaricomycetes</taxon>
        <taxon>Russulales</taxon>
        <taxon>Stereaceae</taxon>
        <taxon>Stereum</taxon>
    </lineage>
</organism>
<sequence length="567" mass="64170">MSTITTLPPLAHLSPESPKIPSTVATPNILPEYFLSSVPKLTYEQAAHLRHFFNLASLLPGEWRHMGTQEPSQEFLDAYRYQLAIMTYAAGAAHYHRLPALRSVFKTLLKMLIDKMLRKEVWGYWYLTSQSGKLVNPSIKELRKPWADPNKKENIMYSGHLLLMVSLYSMLFNDDSYDAPDALVFNWDPIFWGMGPETFKYSRSSLQQAILDEMERENWLGVCCEPNNIFVACNQFPIIAMRYNDIRSGTDVAGGVLERYKSSWEKVGIVADSGLFVDMYLVEQRARISQGHIGFSAWASAFMNSWNTKQVHSVYESQALGFLQRVSPTRVNLNPPPIANAIRSLIASDPNMDPQGSETLAQARAIAAPPKQSRSGYKLPTFGYVIQWVSEVGDKATLDGLLNHADQYMNPQWELGGLFYPRCDTSSDNDGNWTHVDPFTGNAGIGYARLNVPDGQHKMWEKPWTKEELEERPFVDGVVLSEGVDFLRGSWVDETRAMVLTMKTWHETPDEFVLCSICPVIRNLKAGRYAIYVNNEWSEEKVIGKTDDIDIAVDVDGQETDVVILQI</sequence>
<dbReference type="OrthoDB" id="9979195at2759"/>
<name>R7RXP7_STEHR</name>
<dbReference type="Pfam" id="PF18566">
    <property type="entry name" value="Ldi"/>
    <property type="match status" value="1"/>
</dbReference>
<gene>
    <name evidence="2" type="ORF">STEHIDRAFT_68678</name>
</gene>
<dbReference type="eggNOG" id="ENOG502RKGE">
    <property type="taxonomic scope" value="Eukaryota"/>
</dbReference>
<dbReference type="RefSeq" id="XP_007310667.1">
    <property type="nucleotide sequence ID" value="XM_007310605.1"/>
</dbReference>
<keyword evidence="3" id="KW-1185">Reference proteome</keyword>
<reference evidence="3" key="1">
    <citation type="journal article" date="2012" name="Science">
        <title>The Paleozoic origin of enzymatic lignin decomposition reconstructed from 31 fungal genomes.</title>
        <authorList>
            <person name="Floudas D."/>
            <person name="Binder M."/>
            <person name="Riley R."/>
            <person name="Barry K."/>
            <person name="Blanchette R.A."/>
            <person name="Henrissat B."/>
            <person name="Martinez A.T."/>
            <person name="Otillar R."/>
            <person name="Spatafora J.W."/>
            <person name="Yadav J.S."/>
            <person name="Aerts A."/>
            <person name="Benoit I."/>
            <person name="Boyd A."/>
            <person name="Carlson A."/>
            <person name="Copeland A."/>
            <person name="Coutinho P.M."/>
            <person name="de Vries R.P."/>
            <person name="Ferreira P."/>
            <person name="Findley K."/>
            <person name="Foster B."/>
            <person name="Gaskell J."/>
            <person name="Glotzer D."/>
            <person name="Gorecki P."/>
            <person name="Heitman J."/>
            <person name="Hesse C."/>
            <person name="Hori C."/>
            <person name="Igarashi K."/>
            <person name="Jurgens J.A."/>
            <person name="Kallen N."/>
            <person name="Kersten P."/>
            <person name="Kohler A."/>
            <person name="Kuees U."/>
            <person name="Kumar T.K.A."/>
            <person name="Kuo A."/>
            <person name="LaButti K."/>
            <person name="Larrondo L.F."/>
            <person name="Lindquist E."/>
            <person name="Ling A."/>
            <person name="Lombard V."/>
            <person name="Lucas S."/>
            <person name="Lundell T."/>
            <person name="Martin R."/>
            <person name="McLaughlin D.J."/>
            <person name="Morgenstern I."/>
            <person name="Morin E."/>
            <person name="Murat C."/>
            <person name="Nagy L.G."/>
            <person name="Nolan M."/>
            <person name="Ohm R.A."/>
            <person name="Patyshakuliyeva A."/>
            <person name="Rokas A."/>
            <person name="Ruiz-Duenas F.J."/>
            <person name="Sabat G."/>
            <person name="Salamov A."/>
            <person name="Samejima M."/>
            <person name="Schmutz J."/>
            <person name="Slot J.C."/>
            <person name="St John F."/>
            <person name="Stenlid J."/>
            <person name="Sun H."/>
            <person name="Sun S."/>
            <person name="Syed K."/>
            <person name="Tsang A."/>
            <person name="Wiebenga A."/>
            <person name="Young D."/>
            <person name="Pisabarro A."/>
            <person name="Eastwood D.C."/>
            <person name="Martin F."/>
            <person name="Cullen D."/>
            <person name="Grigoriev I.V."/>
            <person name="Hibbett D.S."/>
        </authorList>
    </citation>
    <scope>NUCLEOTIDE SEQUENCE [LARGE SCALE GENOMIC DNA]</scope>
    <source>
        <strain evidence="3">FP-91666</strain>
    </source>
</reference>
<dbReference type="KEGG" id="shs:STEHIDRAFT_68678"/>
<dbReference type="OMA" id="IAMRYND"/>
<accession>R7RXP7</accession>
<evidence type="ECO:0000313" key="3">
    <source>
        <dbReference type="Proteomes" id="UP000053927"/>
    </source>
</evidence>
<dbReference type="GeneID" id="18806451"/>
<feature type="domain" description="Linalool dehydratase/isomerase" evidence="1">
    <location>
        <begin position="80"/>
        <end position="425"/>
    </location>
</feature>
<dbReference type="Proteomes" id="UP000053927">
    <property type="component" value="Unassembled WGS sequence"/>
</dbReference>
<dbReference type="EMBL" id="JH687399">
    <property type="protein sequence ID" value="EIM80109.1"/>
    <property type="molecule type" value="Genomic_DNA"/>
</dbReference>